<evidence type="ECO:0000313" key="10">
    <source>
        <dbReference type="EMBL" id="MDR7380283.1"/>
    </source>
</evidence>
<evidence type="ECO:0000256" key="4">
    <source>
        <dbReference type="ARBA" id="ARBA00022741"/>
    </source>
</evidence>
<evidence type="ECO:0000313" key="11">
    <source>
        <dbReference type="Proteomes" id="UP001180487"/>
    </source>
</evidence>
<dbReference type="Gene3D" id="3.40.50.2300">
    <property type="match status" value="1"/>
</dbReference>
<dbReference type="SUPFAM" id="SSF55874">
    <property type="entry name" value="ATPase domain of HSP90 chaperone/DNA topoisomerase II/histidine kinase"/>
    <property type="match status" value="1"/>
</dbReference>
<keyword evidence="4" id="KW-0547">Nucleotide-binding</keyword>
<reference evidence="10 11" key="1">
    <citation type="submission" date="2023-07" db="EMBL/GenBank/DDBJ databases">
        <title>Sorghum-associated microbial communities from plants grown in Nebraska, USA.</title>
        <authorList>
            <person name="Schachtman D."/>
        </authorList>
    </citation>
    <scope>NUCLEOTIDE SEQUENCE [LARGE SCALE GENOMIC DNA]</scope>
    <source>
        <strain evidence="10 11">BE313</strain>
    </source>
</reference>
<organism evidence="10 11">
    <name type="scientific">Rhodoferax ferrireducens</name>
    <dbReference type="NCBI Taxonomy" id="192843"/>
    <lineage>
        <taxon>Bacteria</taxon>
        <taxon>Pseudomonadati</taxon>
        <taxon>Pseudomonadota</taxon>
        <taxon>Betaproteobacteria</taxon>
        <taxon>Burkholderiales</taxon>
        <taxon>Comamonadaceae</taxon>
        <taxon>Rhodoferax</taxon>
    </lineage>
</organism>
<dbReference type="Pfam" id="PF00072">
    <property type="entry name" value="Response_reg"/>
    <property type="match status" value="1"/>
</dbReference>
<dbReference type="PANTHER" id="PTHR44936">
    <property type="entry name" value="SENSOR PROTEIN CREC"/>
    <property type="match status" value="1"/>
</dbReference>
<dbReference type="RefSeq" id="WP_310377132.1">
    <property type="nucleotide sequence ID" value="NZ_JAVDXT010000007.1"/>
</dbReference>
<dbReference type="InterPro" id="IPR001789">
    <property type="entry name" value="Sig_transdc_resp-reg_receiver"/>
</dbReference>
<evidence type="ECO:0000256" key="5">
    <source>
        <dbReference type="ARBA" id="ARBA00022777"/>
    </source>
</evidence>
<evidence type="ECO:0000259" key="9">
    <source>
        <dbReference type="PROSITE" id="PS50110"/>
    </source>
</evidence>
<dbReference type="PROSITE" id="PS50110">
    <property type="entry name" value="RESPONSE_REGULATORY"/>
    <property type="match status" value="1"/>
</dbReference>
<evidence type="ECO:0000256" key="3">
    <source>
        <dbReference type="ARBA" id="ARBA00022679"/>
    </source>
</evidence>
<name>A0ABU2CG14_9BURK</name>
<dbReference type="Gene3D" id="1.10.287.130">
    <property type="match status" value="1"/>
</dbReference>
<dbReference type="InterPro" id="IPR036097">
    <property type="entry name" value="HisK_dim/P_sf"/>
</dbReference>
<evidence type="ECO:0000256" key="2">
    <source>
        <dbReference type="ARBA" id="ARBA00012438"/>
    </source>
</evidence>
<keyword evidence="11" id="KW-1185">Reference proteome</keyword>
<dbReference type="PANTHER" id="PTHR44936:SF10">
    <property type="entry name" value="SENSOR PROTEIN RSTB"/>
    <property type="match status" value="1"/>
</dbReference>
<evidence type="ECO:0000256" key="6">
    <source>
        <dbReference type="ARBA" id="ARBA00022840"/>
    </source>
</evidence>
<dbReference type="SMART" id="SM00448">
    <property type="entry name" value="REC"/>
    <property type="match status" value="1"/>
</dbReference>
<proteinExistence type="predicted"/>
<dbReference type="InterPro" id="IPR003594">
    <property type="entry name" value="HATPase_dom"/>
</dbReference>
<dbReference type="PRINTS" id="PR00344">
    <property type="entry name" value="BCTRLSENSOR"/>
</dbReference>
<evidence type="ECO:0000256" key="1">
    <source>
        <dbReference type="ARBA" id="ARBA00000085"/>
    </source>
</evidence>
<dbReference type="EMBL" id="JAVDXT010000007">
    <property type="protein sequence ID" value="MDR7380283.1"/>
    <property type="molecule type" value="Genomic_DNA"/>
</dbReference>
<dbReference type="Pfam" id="PF02518">
    <property type="entry name" value="HATPase_c"/>
    <property type="match status" value="1"/>
</dbReference>
<sequence>MSELLLPPPLAATACTILYVDDEPQSCKWFARSLADEFTILTATSVDAALALLRAHASEVAVLVTDYRMPERNGLDLLDVALREHRHLVRLLATGYAEKAVAIAAVNVAQVFRILEKPLDAEATRQALRDALALHRQQALQRLVHENRVTAMHDTLGFLAHELATPLSTVRGYMDALQARHTAPEPGVARFSESSAGEVLAALAASQRQAAYCQSLVSRFVQSARDADPGGVASQVAASSLLTSLLDGYPFAGDQRAWVRTHLDADFVLPGKRDLLYLVLCTLTKNALQALQGRPDPQLQIWLGHDPASQRDCIRISDNGPGIAPELLARLSLEPATTRAASGGHGMGLVLCRRVLQSLGASMVLASPPGQGTCVSLYFKLFPARLAPHPDAA</sequence>
<gene>
    <name evidence="10" type="ORF">J2X19_004985</name>
</gene>
<dbReference type="InterPro" id="IPR005467">
    <property type="entry name" value="His_kinase_dom"/>
</dbReference>
<evidence type="ECO:0000256" key="7">
    <source>
        <dbReference type="PROSITE-ProRule" id="PRU00169"/>
    </source>
</evidence>
<feature type="domain" description="Response regulatory" evidence="9">
    <location>
        <begin position="16"/>
        <end position="132"/>
    </location>
</feature>
<dbReference type="SUPFAM" id="SSF47384">
    <property type="entry name" value="Homodimeric domain of signal transducing histidine kinase"/>
    <property type="match status" value="1"/>
</dbReference>
<dbReference type="InterPro" id="IPR004358">
    <property type="entry name" value="Sig_transdc_His_kin-like_C"/>
</dbReference>
<dbReference type="Gene3D" id="3.30.565.10">
    <property type="entry name" value="Histidine kinase-like ATPase, C-terminal domain"/>
    <property type="match status" value="1"/>
</dbReference>
<keyword evidence="3" id="KW-0808">Transferase</keyword>
<dbReference type="PROSITE" id="PS50109">
    <property type="entry name" value="HIS_KIN"/>
    <property type="match status" value="1"/>
</dbReference>
<protein>
    <recommendedName>
        <fullName evidence="2">histidine kinase</fullName>
        <ecNumber evidence="2">2.7.13.3</ecNumber>
    </recommendedName>
</protein>
<dbReference type="InterPro" id="IPR036890">
    <property type="entry name" value="HATPase_C_sf"/>
</dbReference>
<evidence type="ECO:0000259" key="8">
    <source>
        <dbReference type="PROSITE" id="PS50109"/>
    </source>
</evidence>
<dbReference type="SUPFAM" id="SSF52172">
    <property type="entry name" value="CheY-like"/>
    <property type="match status" value="1"/>
</dbReference>
<feature type="modified residue" description="4-aspartylphosphate" evidence="7">
    <location>
        <position position="66"/>
    </location>
</feature>
<dbReference type="InterPro" id="IPR050980">
    <property type="entry name" value="2C_sensor_his_kinase"/>
</dbReference>
<dbReference type="InterPro" id="IPR011006">
    <property type="entry name" value="CheY-like_superfamily"/>
</dbReference>
<keyword evidence="7" id="KW-0597">Phosphoprotein</keyword>
<dbReference type="SMART" id="SM00387">
    <property type="entry name" value="HATPase_c"/>
    <property type="match status" value="1"/>
</dbReference>
<feature type="domain" description="Histidine kinase" evidence="8">
    <location>
        <begin position="158"/>
        <end position="383"/>
    </location>
</feature>
<dbReference type="EC" id="2.7.13.3" evidence="2"/>
<keyword evidence="5" id="KW-0418">Kinase</keyword>
<keyword evidence="6" id="KW-0067">ATP-binding</keyword>
<dbReference type="Proteomes" id="UP001180487">
    <property type="component" value="Unassembled WGS sequence"/>
</dbReference>
<accession>A0ABU2CG14</accession>
<comment type="catalytic activity">
    <reaction evidence="1">
        <text>ATP + protein L-histidine = ADP + protein N-phospho-L-histidine.</text>
        <dbReference type="EC" id="2.7.13.3"/>
    </reaction>
</comment>
<comment type="caution">
    <text evidence="10">The sequence shown here is derived from an EMBL/GenBank/DDBJ whole genome shotgun (WGS) entry which is preliminary data.</text>
</comment>